<evidence type="ECO:0000313" key="6">
    <source>
        <dbReference type="Proteomes" id="UP001596395"/>
    </source>
</evidence>
<name>A0ABD5VFH1_9EURY</name>
<keyword evidence="6" id="KW-1185">Reference proteome</keyword>
<evidence type="ECO:0000256" key="1">
    <source>
        <dbReference type="ARBA" id="ARBA00023125"/>
    </source>
</evidence>
<organism evidence="5 6">
    <name type="scientific">Halorubellus litoreus</name>
    <dbReference type="NCBI Taxonomy" id="755308"/>
    <lineage>
        <taxon>Archaea</taxon>
        <taxon>Methanobacteriati</taxon>
        <taxon>Methanobacteriota</taxon>
        <taxon>Stenosarchaea group</taxon>
        <taxon>Halobacteria</taxon>
        <taxon>Halobacteriales</taxon>
        <taxon>Halorubellaceae</taxon>
        <taxon>Halorubellus</taxon>
    </lineage>
</organism>
<keyword evidence="1" id="KW-0238">DNA-binding</keyword>
<feature type="compositionally biased region" description="Acidic residues" evidence="2">
    <location>
        <begin position="390"/>
        <end position="407"/>
    </location>
</feature>
<dbReference type="Pfam" id="PF01336">
    <property type="entry name" value="tRNA_anti-codon"/>
    <property type="match status" value="2"/>
</dbReference>
<dbReference type="RefSeq" id="WP_336351047.1">
    <property type="nucleotide sequence ID" value="NZ_JAZAQL010000002.1"/>
</dbReference>
<dbReference type="Proteomes" id="UP001596395">
    <property type="component" value="Unassembled WGS sequence"/>
</dbReference>
<proteinExistence type="predicted"/>
<dbReference type="CDD" id="cd04491">
    <property type="entry name" value="SoSSB_OBF"/>
    <property type="match status" value="3"/>
</dbReference>
<dbReference type="Gene3D" id="2.40.50.140">
    <property type="entry name" value="Nucleic acid-binding proteins"/>
    <property type="match status" value="3"/>
</dbReference>
<dbReference type="InterPro" id="IPR031657">
    <property type="entry name" value="REPA_OB_2"/>
</dbReference>
<feature type="domain" description="OB" evidence="3">
    <location>
        <begin position="69"/>
        <end position="149"/>
    </location>
</feature>
<reference evidence="5 6" key="1">
    <citation type="journal article" date="2019" name="Int. J. Syst. Evol. Microbiol.">
        <title>The Global Catalogue of Microorganisms (GCM) 10K type strain sequencing project: providing services to taxonomists for standard genome sequencing and annotation.</title>
        <authorList>
            <consortium name="The Broad Institute Genomics Platform"/>
            <consortium name="The Broad Institute Genome Sequencing Center for Infectious Disease"/>
            <person name="Wu L."/>
            <person name="Ma J."/>
        </authorList>
    </citation>
    <scope>NUCLEOTIDE SEQUENCE [LARGE SCALE GENOMIC DNA]</scope>
    <source>
        <strain evidence="5 6">GX26</strain>
    </source>
</reference>
<dbReference type="Pfam" id="PF16900">
    <property type="entry name" value="REPA_OB_2"/>
    <property type="match status" value="1"/>
</dbReference>
<feature type="domain" description="Replication protein A OB" evidence="4">
    <location>
        <begin position="273"/>
        <end position="347"/>
    </location>
</feature>
<feature type="region of interest" description="Disordered" evidence="2">
    <location>
        <begin position="390"/>
        <end position="431"/>
    </location>
</feature>
<dbReference type="GO" id="GO:0003677">
    <property type="term" value="F:DNA binding"/>
    <property type="evidence" value="ECO:0007669"/>
    <property type="project" value="UniProtKB-KW"/>
</dbReference>
<dbReference type="NCBIfam" id="NF005551">
    <property type="entry name" value="PRK07211.1"/>
    <property type="match status" value="1"/>
</dbReference>
<dbReference type="EMBL" id="JBHSXN010000002">
    <property type="protein sequence ID" value="MFC6954105.1"/>
    <property type="molecule type" value="Genomic_DNA"/>
</dbReference>
<accession>A0ABD5VFH1</accession>
<comment type="caution">
    <text evidence="5">The sequence shown here is derived from an EMBL/GenBank/DDBJ whole genome shotgun (WGS) entry which is preliminary data.</text>
</comment>
<dbReference type="PANTHER" id="PTHR13356">
    <property type="entry name" value="OB FOLD NUCLEIC ACID BINDING PROTEIN-RELATED"/>
    <property type="match status" value="1"/>
</dbReference>
<dbReference type="PANTHER" id="PTHR13356:SF10">
    <property type="entry name" value="REPLICATION FACTOR-A PROTEIN 1"/>
    <property type="match status" value="1"/>
</dbReference>
<feature type="domain" description="OB" evidence="3">
    <location>
        <begin position="175"/>
        <end position="252"/>
    </location>
</feature>
<evidence type="ECO:0000256" key="2">
    <source>
        <dbReference type="SAM" id="MobiDB-lite"/>
    </source>
</evidence>
<dbReference type="InterPro" id="IPR012340">
    <property type="entry name" value="NA-bd_OB-fold"/>
</dbReference>
<evidence type="ECO:0000313" key="5">
    <source>
        <dbReference type="EMBL" id="MFC6954105.1"/>
    </source>
</evidence>
<protein>
    <submittedName>
        <fullName evidence="5">Single-stranded DNA binding protein</fullName>
    </submittedName>
</protein>
<evidence type="ECO:0000259" key="3">
    <source>
        <dbReference type="Pfam" id="PF01336"/>
    </source>
</evidence>
<evidence type="ECO:0000259" key="4">
    <source>
        <dbReference type="Pfam" id="PF16900"/>
    </source>
</evidence>
<dbReference type="AlphaFoldDB" id="A0ABD5VFH1"/>
<gene>
    <name evidence="5" type="ORF">ACFQGB_14655</name>
</gene>
<sequence length="485" mass="51343">MGAIEDVYEDLETDVSIEEFREAVEAKVEQMGGLADEESAAMLVAHELEDGEVEGVSDVEPGMEEVKFVAKVTSVGEKRAFERDGDDQPDGRVINVEVADETGSVRLAFWDEKADAAEEELEVGDVLKVGGRPKEGYNGVEVNVDDVEPAPDTDVNVDVSGESTIDGLSLGLSDVNVKGKVLDTESVRTFDRDDGSEGKVANLVLGDETGRVRVTMWDGQAETVNEVAAGDSVEVVDGYTRERDGDLELHVGERGAIEELDEEIAYEPESVPIAELELDTTVDIAGVVRSSDPKRTFDRDDGSEGQVRNVRVQDDSGDIRVALWGDKADYDIGPGDRVAFADVEIQDGWQDDLEASAGWRSSVTVLDGNATSAAADADGASDEEATGLDAFADDGDASAGDSTDDAGETATADDAGGGAVAAQRSREDGERVEFTGTVVQAGNPVVLDDGEETMSVDTDADVHLGQEVTVRGDLVDGRVDADDVV</sequence>
<dbReference type="SUPFAM" id="SSF50249">
    <property type="entry name" value="Nucleic acid-binding proteins"/>
    <property type="match status" value="3"/>
</dbReference>
<dbReference type="InterPro" id="IPR004365">
    <property type="entry name" value="NA-bd_OB_tRNA"/>
</dbReference>
<dbReference type="InterPro" id="IPR051231">
    <property type="entry name" value="SOSS-B"/>
</dbReference>